<evidence type="ECO:0000313" key="6">
    <source>
        <dbReference type="Proteomes" id="UP001148018"/>
    </source>
</evidence>
<feature type="non-terminal residue" evidence="5">
    <location>
        <position position="1097"/>
    </location>
</feature>
<feature type="coiled-coil region" evidence="2">
    <location>
        <begin position="83"/>
        <end position="131"/>
    </location>
</feature>
<keyword evidence="6" id="KW-1185">Reference proteome</keyword>
<dbReference type="Proteomes" id="UP001148018">
    <property type="component" value="Unassembled WGS sequence"/>
</dbReference>
<accession>A0A9Q0EQH3</accession>
<reference evidence="5" key="1">
    <citation type="submission" date="2022-07" db="EMBL/GenBank/DDBJ databases">
        <title>Chromosome-level genome of Muraenolepis orangiensis.</title>
        <authorList>
            <person name="Kim J."/>
        </authorList>
    </citation>
    <scope>NUCLEOTIDE SEQUENCE</scope>
    <source>
        <strain evidence="5">KU_S4_2022</strain>
        <tissue evidence="5">Muscle</tissue>
    </source>
</reference>
<evidence type="ECO:0000256" key="1">
    <source>
        <dbReference type="ARBA" id="ARBA00023054"/>
    </source>
</evidence>
<dbReference type="AlphaFoldDB" id="A0A9Q0EQH3"/>
<evidence type="ECO:0000259" key="4">
    <source>
        <dbReference type="SMART" id="SM01257"/>
    </source>
</evidence>
<evidence type="ECO:0000313" key="5">
    <source>
        <dbReference type="EMBL" id="KAJ3611464.1"/>
    </source>
</evidence>
<dbReference type="EMBL" id="JANIIK010000037">
    <property type="protein sequence ID" value="KAJ3611464.1"/>
    <property type="molecule type" value="Genomic_DNA"/>
</dbReference>
<dbReference type="SMART" id="SM01257">
    <property type="entry name" value="KRAP_IP3R_bind"/>
    <property type="match status" value="1"/>
</dbReference>
<evidence type="ECO:0000256" key="3">
    <source>
        <dbReference type="SAM" id="MobiDB-lite"/>
    </source>
</evidence>
<dbReference type="Gene3D" id="6.10.250.1010">
    <property type="match status" value="1"/>
</dbReference>
<dbReference type="PANTHER" id="PTHR17469:SF14">
    <property type="entry name" value="PROTEIN ITPRID1"/>
    <property type="match status" value="1"/>
</dbReference>
<feature type="region of interest" description="Disordered" evidence="3">
    <location>
        <begin position="228"/>
        <end position="247"/>
    </location>
</feature>
<feature type="compositionally biased region" description="Polar residues" evidence="3">
    <location>
        <begin position="396"/>
        <end position="405"/>
    </location>
</feature>
<feature type="region of interest" description="Disordered" evidence="3">
    <location>
        <begin position="659"/>
        <end position="740"/>
    </location>
</feature>
<feature type="compositionally biased region" description="Polar residues" evidence="3">
    <location>
        <begin position="1056"/>
        <end position="1069"/>
    </location>
</feature>
<feature type="compositionally biased region" description="Basic and acidic residues" evidence="3">
    <location>
        <begin position="228"/>
        <end position="237"/>
    </location>
</feature>
<name>A0A9Q0EQH3_9TELE</name>
<feature type="compositionally biased region" description="Low complexity" evidence="3">
    <location>
        <begin position="679"/>
        <end position="705"/>
    </location>
</feature>
<dbReference type="Pfam" id="PF14722">
    <property type="entry name" value="KRAP_IP3R_bind"/>
    <property type="match status" value="1"/>
</dbReference>
<dbReference type="GO" id="GO:0005102">
    <property type="term" value="F:signaling receptor binding"/>
    <property type="evidence" value="ECO:0007669"/>
    <property type="project" value="InterPro"/>
</dbReference>
<sequence length="1097" mass="120627">RHREVAEPELSQSHRGLLVPRRRSQAPSAHNLQVSAHNLQVSAHNLQVSAHNLQYCLPMAAEGALLEKRTHLVEKRTHLVEERDHLVEERDHLTEERDHLAEKRTHLVEERDHLVEERDHLAEERDHLAEKRTHLVVSRLCWGSMDLPGSTEGLRRTLSRDNKRQASIREWLTTTVDKEDAKQEAASEPAGPFWRSPSGEDDLALGVEASVYGRQGVKTVQEFLRSEQKGSGLREMEGGMSTRSSPSFSRWNSFNSVGTGPIAHLSMMDVLNMWKDDPEEVLLDLGFGCDVPDISGRIPARFINAPSQARGINIQVFLEAQKNRLDLENPDVSRDKKAPGMNRAMGLTPLVEEQAPQGAPGIPGAPEQHFPQSVVVFQEQEGTARLEPLKEDQPLETPSMTQRKTSPGRARESFEMEEVHSFDEGSVLSGYNGGPENTVQGIMRTNSTQSDSSGFLEEPFIPSLPPGPDLLKTLSGMSGGSTESSPETSLPSVTTVDQKRGPRSVSSLPLYVFALARVGGNHAVHHTYVSHPFVSHPYVSHPHANLTHYLHLVSVRLKTDNLAGSSECSSLRHYGGAVEDRREQATQRPDKVLGPSGVVTLTHRPSGPIAIGSLGEVFETSLDGSQCDSEYGDVDAICLELDSDGFVYWAEPIRVSSTSPALSQSEGCRGGNPAPPDCPIDLDSSSPSPDKAIRSLSSSSPEISSVRNGSPVGVETAPSPSSPSLLDQRGHRNGKRCGSVSVQMPSFTRSVSHIIKRKDVPLVISKPNPMSASLPCLDTSTPLRAVQSWTDLQLQRKGLSGTWWGGSRGSLRGHLNAEMPLSPATVFSSDPTFRTVSNSRWSTDSLPESAVSFRSNSVSLDTGLWPEDEDEDSDTRVGRGKDRLEERLWEDSQANHKVCCCSCDRRHTCAQTHNRQPSEHSPPYSLDELQGMMCCLKKFRVVLADIEEQVSLDQAKVFNILSEADREDVCDITILRAAVKQEAGELELQLNQLAHHYDDNFKMKMHTLLNEQSLLCSQLKLLPPHEATPPAVSQLRADLCASRDALEAESPPSPESLATDSPTLGCSTTKPDKLDFIGFLQRLKESLRPSVNLESLE</sequence>
<feature type="region of interest" description="Disordered" evidence="3">
    <location>
        <begin position="178"/>
        <end position="198"/>
    </location>
</feature>
<dbReference type="InterPro" id="IPR029325">
    <property type="entry name" value="ITPR-bd"/>
</dbReference>
<feature type="region of interest" description="Disordered" evidence="3">
    <location>
        <begin position="1044"/>
        <end position="1069"/>
    </location>
</feature>
<proteinExistence type="predicted"/>
<feature type="domain" description="ITPR-interacting" evidence="4">
    <location>
        <begin position="246"/>
        <end position="388"/>
    </location>
</feature>
<feature type="region of interest" description="Disordered" evidence="3">
    <location>
        <begin position="388"/>
        <end position="409"/>
    </location>
</feature>
<dbReference type="InterPro" id="IPR029326">
    <property type="entry name" value="SSFA2_C"/>
</dbReference>
<protein>
    <recommendedName>
        <fullName evidence="4">ITPR-interacting domain-containing protein</fullName>
    </recommendedName>
</protein>
<dbReference type="Pfam" id="PF14723">
    <property type="entry name" value="SSFA2_C"/>
    <property type="match status" value="1"/>
</dbReference>
<keyword evidence="1 2" id="KW-0175">Coiled coil</keyword>
<feature type="region of interest" description="Disordered" evidence="3">
    <location>
        <begin position="474"/>
        <end position="503"/>
    </location>
</feature>
<organism evidence="5 6">
    <name type="scientific">Muraenolepis orangiensis</name>
    <name type="common">Patagonian moray cod</name>
    <dbReference type="NCBI Taxonomy" id="630683"/>
    <lineage>
        <taxon>Eukaryota</taxon>
        <taxon>Metazoa</taxon>
        <taxon>Chordata</taxon>
        <taxon>Craniata</taxon>
        <taxon>Vertebrata</taxon>
        <taxon>Euteleostomi</taxon>
        <taxon>Actinopterygii</taxon>
        <taxon>Neopterygii</taxon>
        <taxon>Teleostei</taxon>
        <taxon>Neoteleostei</taxon>
        <taxon>Acanthomorphata</taxon>
        <taxon>Zeiogadaria</taxon>
        <taxon>Gadariae</taxon>
        <taxon>Gadiformes</taxon>
        <taxon>Muraenolepidoidei</taxon>
        <taxon>Muraenolepididae</taxon>
        <taxon>Muraenolepis</taxon>
    </lineage>
</organism>
<gene>
    <name evidence="5" type="ORF">NHX12_021479</name>
</gene>
<comment type="caution">
    <text evidence="5">The sequence shown here is derived from an EMBL/GenBank/DDBJ whole genome shotgun (WGS) entry which is preliminary data.</text>
</comment>
<dbReference type="PANTHER" id="PTHR17469">
    <property type="entry name" value="SPERM SPECIFIC ANTIGEN 2-RELATED"/>
    <property type="match status" value="1"/>
</dbReference>
<feature type="compositionally biased region" description="Low complexity" evidence="3">
    <location>
        <begin position="474"/>
        <end position="496"/>
    </location>
</feature>
<dbReference type="OrthoDB" id="6088188at2759"/>
<evidence type="ECO:0000256" key="2">
    <source>
        <dbReference type="SAM" id="Coils"/>
    </source>
</evidence>
<dbReference type="InterPro" id="IPR043444">
    <property type="entry name" value="TESPA1-like"/>
</dbReference>